<evidence type="ECO:0000313" key="3">
    <source>
        <dbReference type="EMBL" id="GAW81568.1"/>
    </source>
</evidence>
<feature type="transmembrane region" description="Helical" evidence="2">
    <location>
        <begin position="577"/>
        <end position="607"/>
    </location>
</feature>
<dbReference type="GO" id="GO:0016255">
    <property type="term" value="P:attachment of GPI anchor to protein"/>
    <property type="evidence" value="ECO:0007669"/>
    <property type="project" value="TreeGrafter"/>
</dbReference>
<dbReference type="AlphaFoldDB" id="A0A1Y1JIV1"/>
<feature type="coiled-coil region" evidence="1">
    <location>
        <begin position="528"/>
        <end position="555"/>
    </location>
</feature>
<comment type="caution">
    <text evidence="3">The sequence shown here is derived from an EMBL/GenBank/DDBJ whole genome shotgun (WGS) entry which is preliminary data.</text>
</comment>
<keyword evidence="2" id="KW-1133">Transmembrane helix</keyword>
<feature type="transmembrane region" description="Helical" evidence="2">
    <location>
        <begin position="341"/>
        <end position="359"/>
    </location>
</feature>
<gene>
    <name evidence="3" type="ORF">PGO_110170</name>
</gene>
<keyword evidence="1" id="KW-0175">Coiled coil</keyword>
<keyword evidence="2" id="KW-0812">Transmembrane</keyword>
<dbReference type="OrthoDB" id="445301at2759"/>
<name>A0A1Y1JIV1_PLAGO</name>
<dbReference type="OMA" id="NYMSKDI"/>
<feature type="transmembrane region" description="Helical" evidence="2">
    <location>
        <begin position="619"/>
        <end position="637"/>
    </location>
</feature>
<dbReference type="InterPro" id="IPR007246">
    <property type="entry name" value="Gaa1"/>
</dbReference>
<dbReference type="Pfam" id="PF04114">
    <property type="entry name" value="Gaa1"/>
    <property type="match status" value="1"/>
</dbReference>
<dbReference type="PANTHER" id="PTHR13304:SF0">
    <property type="entry name" value="GLYCOSYLPHOSPHATIDYLINOSITOL ANCHOR ATTACHMENT 1 PROTEIN"/>
    <property type="match status" value="1"/>
</dbReference>
<dbReference type="Proteomes" id="UP000195521">
    <property type="component" value="Unassembled WGS sequence"/>
</dbReference>
<evidence type="ECO:0000313" key="4">
    <source>
        <dbReference type="Proteomes" id="UP000195521"/>
    </source>
</evidence>
<reference evidence="4" key="1">
    <citation type="submission" date="2017-04" db="EMBL/GenBank/DDBJ databases">
        <title>Plasmodium gonderi genome.</title>
        <authorList>
            <person name="Arisue N."/>
            <person name="Honma H."/>
            <person name="Kawai S."/>
            <person name="Tougan T."/>
            <person name="Tanabe K."/>
            <person name="Horii T."/>
        </authorList>
    </citation>
    <scope>NUCLEOTIDE SEQUENCE [LARGE SCALE GENOMIC DNA]</scope>
    <source>
        <strain evidence="4">ATCC 30045</strain>
    </source>
</reference>
<protein>
    <submittedName>
        <fullName evidence="3">Glycosylphosphatidylinositol anchor attachment 1 protein</fullName>
    </submittedName>
</protein>
<dbReference type="RefSeq" id="XP_028544157.1">
    <property type="nucleotide sequence ID" value="XM_028688356.1"/>
</dbReference>
<evidence type="ECO:0000256" key="1">
    <source>
        <dbReference type="SAM" id="Coils"/>
    </source>
</evidence>
<feature type="transmembrane region" description="Helical" evidence="2">
    <location>
        <begin position="734"/>
        <end position="754"/>
    </location>
</feature>
<proteinExistence type="predicted"/>
<evidence type="ECO:0000256" key="2">
    <source>
        <dbReference type="SAM" id="Phobius"/>
    </source>
</evidence>
<keyword evidence="4" id="KW-1185">Reference proteome</keyword>
<accession>A0A1Y1JIV1</accession>
<feature type="transmembrane region" description="Helical" evidence="2">
    <location>
        <begin position="371"/>
        <end position="394"/>
    </location>
</feature>
<sequence>MGFSENPKFFLLVKKILKKWKFIGISLSVAGFAYLCAFNKINKKADLDALIFSQFPGNSNLNKKDEEFLNNTSRYFSNYEFKEENIIDIINKYIKDISPFVETVKIRINENDEINNNVLISTVPCKFCNNMENLIVVINFDYKERKNFHSISVGLTLINYFVNCNYMSKDIVFLFTNKELLYSLGIQKFIEYFLYSNNVNNNRKYLSRSAIIIEFESIFPSHIHINYEGLNGLLPNLDFILLLTNELNYYNIPIKVESPHHVIFDTGLERNYEKGHIYFLRENIPAFTATGVSKIPLKNKMLNLFNFTKSMESFIRSQSNSPEGFCHSSNFYFFDTIRRRIPISIYCYGVYLICGYAILKLLKSSIFRNYINFVIGLYGYIKTVLIISLPFYLFSTNDKIYELLNLEKKLPLCEEWHPDHFKDYAKIANYWLDILILSIIVAFIFNYVISSIVKKFCKVKKYQKVKKFEKIVILDKIKNLHHKIKSIIGITPIYETIDTEKIITNSGDLSKLTKPKIVHSDDEDFLREKKNRILINALQEELDDAEKKLEFLGSANVVYIFNTSVAPYSSIMNQMNLFYFIFVVLLSSLYNWSYAALFSVLFVIPVSFLHNIKTKRKKIIQKVFILTFIILMLIYVYPYEGFILVTRNKITNQIVSNLAKCQKYLTKSKLKDSKYFPEILDFLCSNKIFQPLYLNKYYLSNKDIKFNYSHDIKNDVLINLYSIARNHYCIGSQVYSLICFTFFPIFFFIVYIFFC</sequence>
<organism evidence="3 4">
    <name type="scientific">Plasmodium gonderi</name>
    <dbReference type="NCBI Taxonomy" id="77519"/>
    <lineage>
        <taxon>Eukaryota</taxon>
        <taxon>Sar</taxon>
        <taxon>Alveolata</taxon>
        <taxon>Apicomplexa</taxon>
        <taxon>Aconoidasida</taxon>
        <taxon>Haemosporida</taxon>
        <taxon>Plasmodiidae</taxon>
        <taxon>Plasmodium</taxon>
        <taxon>Plasmodium (Plasmodium)</taxon>
    </lineage>
</organism>
<dbReference type="PANTHER" id="PTHR13304">
    <property type="entry name" value="GLYCOSYLPHOSPHATIDYLINOSITOL ANCHOR ATTACHMENT 1 PROTEIN"/>
    <property type="match status" value="1"/>
</dbReference>
<dbReference type="EMBL" id="BDQF01000012">
    <property type="protein sequence ID" value="GAW81568.1"/>
    <property type="molecule type" value="Genomic_DNA"/>
</dbReference>
<dbReference type="GeneID" id="39748296"/>
<keyword evidence="2" id="KW-0472">Membrane</keyword>
<dbReference type="GO" id="GO:0042765">
    <property type="term" value="C:GPI-anchor transamidase complex"/>
    <property type="evidence" value="ECO:0007669"/>
    <property type="project" value="InterPro"/>
</dbReference>
<feature type="transmembrane region" description="Helical" evidence="2">
    <location>
        <begin position="430"/>
        <end position="453"/>
    </location>
</feature>